<evidence type="ECO:0000256" key="1">
    <source>
        <dbReference type="SAM" id="Phobius"/>
    </source>
</evidence>
<dbReference type="Proteomes" id="UP000023152">
    <property type="component" value="Unassembled WGS sequence"/>
</dbReference>
<name>X6L8D1_RETFI</name>
<dbReference type="AlphaFoldDB" id="X6L8D1"/>
<evidence type="ECO:0000313" key="3">
    <source>
        <dbReference type="Proteomes" id="UP000023152"/>
    </source>
</evidence>
<keyword evidence="3" id="KW-1185">Reference proteome</keyword>
<reference evidence="2 3" key="1">
    <citation type="journal article" date="2013" name="Curr. Biol.">
        <title>The Genome of the Foraminiferan Reticulomyxa filosa.</title>
        <authorList>
            <person name="Glockner G."/>
            <person name="Hulsmann N."/>
            <person name="Schleicher M."/>
            <person name="Noegel A.A."/>
            <person name="Eichinger L."/>
            <person name="Gallinger C."/>
            <person name="Pawlowski J."/>
            <person name="Sierra R."/>
            <person name="Euteneuer U."/>
            <person name="Pillet L."/>
            <person name="Moustafa A."/>
            <person name="Platzer M."/>
            <person name="Groth M."/>
            <person name="Szafranski K."/>
            <person name="Schliwa M."/>
        </authorList>
    </citation>
    <scope>NUCLEOTIDE SEQUENCE [LARGE SCALE GENOMIC DNA]</scope>
</reference>
<keyword evidence="1" id="KW-0812">Transmembrane</keyword>
<keyword evidence="1" id="KW-1133">Transmembrane helix</keyword>
<protein>
    <submittedName>
        <fullName evidence="2">Uncharacterized protein</fullName>
    </submittedName>
</protein>
<dbReference type="EMBL" id="ASPP01048733">
    <property type="protein sequence ID" value="ETN97750.1"/>
    <property type="molecule type" value="Genomic_DNA"/>
</dbReference>
<evidence type="ECO:0000313" key="2">
    <source>
        <dbReference type="EMBL" id="ETN97750.1"/>
    </source>
</evidence>
<organism evidence="2 3">
    <name type="scientific">Reticulomyxa filosa</name>
    <dbReference type="NCBI Taxonomy" id="46433"/>
    <lineage>
        <taxon>Eukaryota</taxon>
        <taxon>Sar</taxon>
        <taxon>Rhizaria</taxon>
        <taxon>Retaria</taxon>
        <taxon>Foraminifera</taxon>
        <taxon>Monothalamids</taxon>
        <taxon>Reticulomyxidae</taxon>
        <taxon>Reticulomyxa</taxon>
    </lineage>
</organism>
<feature type="transmembrane region" description="Helical" evidence="1">
    <location>
        <begin position="25"/>
        <end position="42"/>
    </location>
</feature>
<accession>X6L8D1</accession>
<keyword evidence="1" id="KW-0472">Membrane</keyword>
<comment type="caution">
    <text evidence="2">The sequence shown here is derived from an EMBL/GenBank/DDBJ whole genome shotgun (WGS) entry which is preliminary data.</text>
</comment>
<gene>
    <name evidence="2" type="ORF">RFI_39776</name>
</gene>
<feature type="transmembrane region" description="Helical" evidence="1">
    <location>
        <begin position="49"/>
        <end position="67"/>
    </location>
</feature>
<proteinExistence type="predicted"/>
<sequence length="328" mass="37824">MQTIPLSGSAMQALEAFNAFNQATSYIYFISLFIVKCVCFFFKCIILNVSLFVFSTLCVVLPWFLSYSTENAFNCAKKVIEACIKTRCGIPLGVVQLSEEKSFQQTPEMKKCWEIVQTFQELTEDADITNLMQEYQNIVYKRQIERNLRIYVCEPETNVPFISLREDKDAECELQHISSTVFYKDVTTVQGELLLCAQYKDKKKNFSIKADVSIFIIPTQTHTRNQIEAEGIILNHLLDGVKDVDTLQFVLHAQKDIELVISRGLALSKQELEKKIQQFDATEMNLSSVLQTIFFFIYKKNSNNIIYKKKQGVATYTIAQMEIRTFKK</sequence>